<keyword evidence="3" id="KW-1185">Reference proteome</keyword>
<dbReference type="PANTHER" id="PTHR36773">
    <property type="entry name" value="EXPRESSED PROTEIN"/>
    <property type="match status" value="1"/>
</dbReference>
<feature type="compositionally biased region" description="Polar residues" evidence="1">
    <location>
        <begin position="16"/>
        <end position="33"/>
    </location>
</feature>
<dbReference type="Gramene" id="GBG85250">
    <property type="protein sequence ID" value="GBG85250"/>
    <property type="gene ID" value="CBR_g39816"/>
</dbReference>
<sequence length="191" mass="20556">MGGGTVPPLERVGKSNAANGQSPKRGNMISANRSVTNVPTKSHVIEFYNPPVPLLRIPVPEEAASVGDNTETSDRIAGKPMYVLAFPDEASKNAAWDRCKERIATQCEAGARMGCSIAASRKCQLPWYMNVLPFRGPKSSQELREECEERVMEACIADSKQRCAAHAADACAPAFACARVAGPEFTEDDGK</sequence>
<organism evidence="2 3">
    <name type="scientific">Chara braunii</name>
    <name type="common">Braun's stonewort</name>
    <dbReference type="NCBI Taxonomy" id="69332"/>
    <lineage>
        <taxon>Eukaryota</taxon>
        <taxon>Viridiplantae</taxon>
        <taxon>Streptophyta</taxon>
        <taxon>Charophyceae</taxon>
        <taxon>Charales</taxon>
        <taxon>Characeae</taxon>
        <taxon>Chara</taxon>
    </lineage>
</organism>
<dbReference type="OrthoDB" id="1928518at2759"/>
<dbReference type="STRING" id="69332.A0A388LSC4"/>
<dbReference type="Proteomes" id="UP000265515">
    <property type="component" value="Unassembled WGS sequence"/>
</dbReference>
<name>A0A388LSC4_CHABU</name>
<evidence type="ECO:0000313" key="2">
    <source>
        <dbReference type="EMBL" id="GBG85250.1"/>
    </source>
</evidence>
<comment type="caution">
    <text evidence="2">The sequence shown here is derived from an EMBL/GenBank/DDBJ whole genome shotgun (WGS) entry which is preliminary data.</text>
</comment>
<dbReference type="EMBL" id="BFEA01000511">
    <property type="protein sequence ID" value="GBG85250.1"/>
    <property type="molecule type" value="Genomic_DNA"/>
</dbReference>
<proteinExistence type="predicted"/>
<evidence type="ECO:0000256" key="1">
    <source>
        <dbReference type="SAM" id="MobiDB-lite"/>
    </source>
</evidence>
<feature type="region of interest" description="Disordered" evidence="1">
    <location>
        <begin position="1"/>
        <end position="33"/>
    </location>
</feature>
<evidence type="ECO:0000313" key="3">
    <source>
        <dbReference type="Proteomes" id="UP000265515"/>
    </source>
</evidence>
<dbReference type="OMA" id="CEEREFE"/>
<protein>
    <submittedName>
        <fullName evidence="2">Uncharacterized protein</fullName>
    </submittedName>
</protein>
<reference evidence="2 3" key="1">
    <citation type="journal article" date="2018" name="Cell">
        <title>The Chara Genome: Secondary Complexity and Implications for Plant Terrestrialization.</title>
        <authorList>
            <person name="Nishiyama T."/>
            <person name="Sakayama H."/>
            <person name="Vries J.D."/>
            <person name="Buschmann H."/>
            <person name="Saint-Marcoux D."/>
            <person name="Ullrich K.K."/>
            <person name="Haas F.B."/>
            <person name="Vanderstraeten L."/>
            <person name="Becker D."/>
            <person name="Lang D."/>
            <person name="Vosolsobe S."/>
            <person name="Rombauts S."/>
            <person name="Wilhelmsson P.K.I."/>
            <person name="Janitza P."/>
            <person name="Kern R."/>
            <person name="Heyl A."/>
            <person name="Rumpler F."/>
            <person name="Villalobos L.I.A.C."/>
            <person name="Clay J.M."/>
            <person name="Skokan R."/>
            <person name="Toyoda A."/>
            <person name="Suzuki Y."/>
            <person name="Kagoshima H."/>
            <person name="Schijlen E."/>
            <person name="Tajeshwar N."/>
            <person name="Catarino B."/>
            <person name="Hetherington A.J."/>
            <person name="Saltykova A."/>
            <person name="Bonnot C."/>
            <person name="Breuninger H."/>
            <person name="Symeonidi A."/>
            <person name="Radhakrishnan G.V."/>
            <person name="Van Nieuwerburgh F."/>
            <person name="Deforce D."/>
            <person name="Chang C."/>
            <person name="Karol K.G."/>
            <person name="Hedrich R."/>
            <person name="Ulvskov P."/>
            <person name="Glockner G."/>
            <person name="Delwiche C.F."/>
            <person name="Petrasek J."/>
            <person name="Van de Peer Y."/>
            <person name="Friml J."/>
            <person name="Beilby M."/>
            <person name="Dolan L."/>
            <person name="Kohara Y."/>
            <person name="Sugano S."/>
            <person name="Fujiyama A."/>
            <person name="Delaux P.-M."/>
            <person name="Quint M."/>
            <person name="TheiBen G."/>
            <person name="Hagemann M."/>
            <person name="Harholt J."/>
            <person name="Dunand C."/>
            <person name="Zachgo S."/>
            <person name="Langdale J."/>
            <person name="Maumus F."/>
            <person name="Straeten D.V.D."/>
            <person name="Gould S.B."/>
            <person name="Rensing S.A."/>
        </authorList>
    </citation>
    <scope>NUCLEOTIDE SEQUENCE [LARGE SCALE GENOMIC DNA]</scope>
    <source>
        <strain evidence="2 3">S276</strain>
    </source>
</reference>
<gene>
    <name evidence="2" type="ORF">CBR_g39816</name>
</gene>
<dbReference type="AlphaFoldDB" id="A0A388LSC4"/>
<dbReference type="PANTHER" id="PTHR36773:SF1">
    <property type="entry name" value="EXPRESSED PROTEIN"/>
    <property type="match status" value="1"/>
</dbReference>
<dbReference type="GO" id="GO:0009536">
    <property type="term" value="C:plastid"/>
    <property type="evidence" value="ECO:0007669"/>
    <property type="project" value="TreeGrafter"/>
</dbReference>
<accession>A0A388LSC4</accession>